<evidence type="ECO:0000256" key="12">
    <source>
        <dbReference type="ARBA" id="ARBA00047929"/>
    </source>
</evidence>
<evidence type="ECO:0000259" key="17">
    <source>
        <dbReference type="PROSITE" id="PS50862"/>
    </source>
</evidence>
<feature type="domain" description="Aminoacyl-transfer RNA synthetases class-II family profile" evidence="17">
    <location>
        <begin position="131"/>
        <end position="400"/>
    </location>
</feature>
<evidence type="ECO:0000313" key="18">
    <source>
        <dbReference type="EMBL" id="OIP55723.1"/>
    </source>
</evidence>
<dbReference type="Pfam" id="PF02403">
    <property type="entry name" value="Seryl_tRNA_N"/>
    <property type="match status" value="1"/>
</dbReference>
<comment type="catalytic activity">
    <reaction evidence="12">
        <text>tRNA(Sec) + L-serine + ATP = L-seryl-tRNA(Sec) + AMP + diphosphate + H(+)</text>
        <dbReference type="Rhea" id="RHEA:42580"/>
        <dbReference type="Rhea" id="RHEA-COMP:9742"/>
        <dbReference type="Rhea" id="RHEA-COMP:10128"/>
        <dbReference type="ChEBI" id="CHEBI:15378"/>
        <dbReference type="ChEBI" id="CHEBI:30616"/>
        <dbReference type="ChEBI" id="CHEBI:33019"/>
        <dbReference type="ChEBI" id="CHEBI:33384"/>
        <dbReference type="ChEBI" id="CHEBI:78442"/>
        <dbReference type="ChEBI" id="CHEBI:78533"/>
        <dbReference type="ChEBI" id="CHEBI:456215"/>
        <dbReference type="EC" id="6.1.1.11"/>
    </reaction>
</comment>
<organism evidence="18 19">
    <name type="scientific">Candidatus Kuenenbacteria bacterium CG2_30_39_24</name>
    <dbReference type="NCBI Taxonomy" id="1805236"/>
    <lineage>
        <taxon>Bacteria</taxon>
        <taxon>Candidatus Kueneniibacteriota</taxon>
    </lineage>
</organism>
<name>A0A1J5F719_9BACT</name>
<sequence>MLDINKIRADKGEVEKALLKRMAKKDLDLDGLIRLDDERRQMILEVDNLKASRNRHSKSKPTKEVILAMKKIGQEIKARDKELRAKEAELNNELSVLPNIPADDVVAGGKENNQVIKTFGKQPEFDFKAKDHIELATSLGLIDYERAAKMSGAGFWIYQGDGALLEWALLNYFVKFHRRNGYEFILPPYLLNEESAYASGHLPKFRGDLFWTQDGTCLDATAEMMLLNYQRDEILKEEELPKKYFAYSACFRREAGSYRKEERGMVRGHQFNKIEMFQFTQPEKSSIGFDELVQIAEKLVEGLGVHYQTVQLAAGDASAAMAKTCDIEVWMPSMATYKEVSSVSNALDYQARRANVRFKNSVTGKNEFVHTLNGSGLATSRLLPAILEQNQNSDGSVRVPEILQKFVGKKVIGK</sequence>
<feature type="binding site" evidence="15">
    <location>
        <position position="275"/>
    </location>
    <ligand>
        <name>L-serine</name>
        <dbReference type="ChEBI" id="CHEBI:33384"/>
    </ligand>
</feature>
<evidence type="ECO:0000256" key="13">
    <source>
        <dbReference type="ARBA" id="ARBA00048823"/>
    </source>
</evidence>
<keyword evidence="6 18" id="KW-0436">Ligase</keyword>
<feature type="binding site" evidence="15">
    <location>
        <position position="373"/>
    </location>
    <ligand>
        <name>L-serine</name>
        <dbReference type="ChEBI" id="CHEBI:33384"/>
    </ligand>
</feature>
<reference evidence="18 19" key="1">
    <citation type="journal article" date="2016" name="Environ. Microbiol.">
        <title>Genomic resolution of a cold subsurface aquifer community provides metabolic insights for novel microbes adapted to high CO concentrations.</title>
        <authorList>
            <person name="Probst A.J."/>
            <person name="Castelle C.J."/>
            <person name="Singh A."/>
            <person name="Brown C.T."/>
            <person name="Anantharaman K."/>
            <person name="Sharon I."/>
            <person name="Hug L.A."/>
            <person name="Burstein D."/>
            <person name="Emerson J.B."/>
            <person name="Thomas B.C."/>
            <person name="Banfield J.F."/>
        </authorList>
    </citation>
    <scope>NUCLEOTIDE SEQUENCE [LARGE SCALE GENOMIC DNA]</scope>
    <source>
        <strain evidence="18">CG2_30_39_24</strain>
    </source>
</reference>
<dbReference type="InterPro" id="IPR002314">
    <property type="entry name" value="aa-tRNA-synt_IIb"/>
</dbReference>
<dbReference type="GO" id="GO:0005737">
    <property type="term" value="C:cytoplasm"/>
    <property type="evidence" value="ECO:0007669"/>
    <property type="project" value="UniProtKB-SubCell"/>
</dbReference>
<dbReference type="InterPro" id="IPR015866">
    <property type="entry name" value="Ser-tRNA-synth_1_N"/>
</dbReference>
<evidence type="ECO:0000256" key="2">
    <source>
        <dbReference type="ARBA" id="ARBA00005045"/>
    </source>
</evidence>
<dbReference type="AlphaFoldDB" id="A0A1J5F719"/>
<keyword evidence="8 16" id="KW-0067">ATP-binding</keyword>
<feature type="binding site" evidence="15">
    <location>
        <position position="252"/>
    </location>
    <ligand>
        <name>L-serine</name>
        <dbReference type="ChEBI" id="CHEBI:33384"/>
    </ligand>
</feature>
<dbReference type="SUPFAM" id="SSF55681">
    <property type="entry name" value="Class II aaRS and biotin synthetases"/>
    <property type="match status" value="1"/>
</dbReference>
<accession>A0A1J5F719</accession>
<dbReference type="Gene3D" id="3.30.930.10">
    <property type="entry name" value="Bira Bifunctional Protein, Domain 2"/>
    <property type="match status" value="1"/>
</dbReference>
<proteinExistence type="inferred from homology"/>
<evidence type="ECO:0000256" key="14">
    <source>
        <dbReference type="NCBIfam" id="TIGR00414"/>
    </source>
</evidence>
<comment type="subcellular location">
    <subcellularLocation>
        <location evidence="1">Cytoplasm</location>
    </subcellularLocation>
</comment>
<dbReference type="InterPro" id="IPR006195">
    <property type="entry name" value="aa-tRNA-synth_II"/>
</dbReference>
<evidence type="ECO:0000256" key="10">
    <source>
        <dbReference type="ARBA" id="ARBA00023146"/>
    </source>
</evidence>
<comment type="catalytic activity">
    <reaction evidence="13">
        <text>tRNA(Ser) + L-serine + ATP = L-seryl-tRNA(Ser) + AMP + diphosphate + H(+)</text>
        <dbReference type="Rhea" id="RHEA:12292"/>
        <dbReference type="Rhea" id="RHEA-COMP:9669"/>
        <dbReference type="Rhea" id="RHEA-COMP:9703"/>
        <dbReference type="ChEBI" id="CHEBI:15378"/>
        <dbReference type="ChEBI" id="CHEBI:30616"/>
        <dbReference type="ChEBI" id="CHEBI:33019"/>
        <dbReference type="ChEBI" id="CHEBI:33384"/>
        <dbReference type="ChEBI" id="CHEBI:78442"/>
        <dbReference type="ChEBI" id="CHEBI:78533"/>
        <dbReference type="ChEBI" id="CHEBI:456215"/>
        <dbReference type="EC" id="6.1.1.11"/>
    </reaction>
</comment>
<dbReference type="InterPro" id="IPR002317">
    <property type="entry name" value="Ser-tRNA-ligase_type_1"/>
</dbReference>
<dbReference type="InterPro" id="IPR010978">
    <property type="entry name" value="tRNA-bd_arm"/>
</dbReference>
<dbReference type="Gene3D" id="1.10.287.40">
    <property type="entry name" value="Serine-tRNA synthetase, tRNA binding domain"/>
    <property type="match status" value="1"/>
</dbReference>
<evidence type="ECO:0000256" key="6">
    <source>
        <dbReference type="ARBA" id="ARBA00022598"/>
    </source>
</evidence>
<dbReference type="NCBIfam" id="TIGR00414">
    <property type="entry name" value="serS"/>
    <property type="match status" value="1"/>
</dbReference>
<dbReference type="GO" id="GO:0005524">
    <property type="term" value="F:ATP binding"/>
    <property type="evidence" value="ECO:0007669"/>
    <property type="project" value="UniProtKB-KW"/>
</dbReference>
<keyword evidence="7" id="KW-0547">Nucleotide-binding</keyword>
<dbReference type="EC" id="6.1.1.11" evidence="4 14"/>
<feature type="binding site" evidence="16">
    <location>
        <begin position="339"/>
        <end position="342"/>
    </location>
    <ligand>
        <name>ATP</name>
        <dbReference type="ChEBI" id="CHEBI:30616"/>
    </ligand>
</feature>
<evidence type="ECO:0000256" key="11">
    <source>
        <dbReference type="ARBA" id="ARBA00039158"/>
    </source>
</evidence>
<evidence type="ECO:0000256" key="3">
    <source>
        <dbReference type="ARBA" id="ARBA00010728"/>
    </source>
</evidence>
<evidence type="ECO:0000256" key="5">
    <source>
        <dbReference type="ARBA" id="ARBA00022490"/>
    </source>
</evidence>
<evidence type="ECO:0000256" key="9">
    <source>
        <dbReference type="ARBA" id="ARBA00022917"/>
    </source>
</evidence>
<evidence type="ECO:0000256" key="7">
    <source>
        <dbReference type="ARBA" id="ARBA00022741"/>
    </source>
</evidence>
<gene>
    <name evidence="18" type="ORF">AUK13_02425</name>
</gene>
<evidence type="ECO:0000256" key="8">
    <source>
        <dbReference type="ARBA" id="ARBA00022840"/>
    </source>
</evidence>
<keyword evidence="10" id="KW-0030">Aminoacyl-tRNA synthetase</keyword>
<dbReference type="PANTHER" id="PTHR43697:SF1">
    <property type="entry name" value="SERINE--TRNA LIGASE"/>
    <property type="match status" value="1"/>
</dbReference>
<feature type="binding site" evidence="15">
    <location>
        <position position="221"/>
    </location>
    <ligand>
        <name>L-serine</name>
        <dbReference type="ChEBI" id="CHEBI:33384"/>
    </ligand>
</feature>
<comment type="caution">
    <text evidence="18">The sequence shown here is derived from an EMBL/GenBank/DDBJ whole genome shotgun (WGS) entry which is preliminary data.</text>
</comment>
<evidence type="ECO:0000256" key="4">
    <source>
        <dbReference type="ARBA" id="ARBA00012840"/>
    </source>
</evidence>
<keyword evidence="5" id="KW-0963">Cytoplasm</keyword>
<evidence type="ECO:0000256" key="1">
    <source>
        <dbReference type="ARBA" id="ARBA00004496"/>
    </source>
</evidence>
<dbReference type="GO" id="GO:0006434">
    <property type="term" value="P:seryl-tRNA aminoacylation"/>
    <property type="evidence" value="ECO:0007669"/>
    <property type="project" value="UniProtKB-UniRule"/>
</dbReference>
<dbReference type="PANTHER" id="PTHR43697">
    <property type="entry name" value="SERYL-TRNA SYNTHETASE"/>
    <property type="match status" value="1"/>
</dbReference>
<evidence type="ECO:0000256" key="16">
    <source>
        <dbReference type="PIRSR" id="PIRSR001529-2"/>
    </source>
</evidence>
<feature type="binding site" evidence="16">
    <location>
        <begin position="252"/>
        <end position="254"/>
    </location>
    <ligand>
        <name>ATP</name>
        <dbReference type="ChEBI" id="CHEBI:30616"/>
    </ligand>
</feature>
<dbReference type="PRINTS" id="PR00981">
    <property type="entry name" value="TRNASYNTHSER"/>
</dbReference>
<dbReference type="Proteomes" id="UP000183922">
    <property type="component" value="Unassembled WGS sequence"/>
</dbReference>
<dbReference type="Pfam" id="PF00587">
    <property type="entry name" value="tRNA-synt_2b"/>
    <property type="match status" value="1"/>
</dbReference>
<comment type="pathway">
    <text evidence="2">Aminoacyl-tRNA biosynthesis; selenocysteinyl-tRNA(Sec) biosynthesis; L-seryl-tRNA(Sec) from L-serine and tRNA(Sec): step 1/1.</text>
</comment>
<dbReference type="EMBL" id="MNYR01000037">
    <property type="protein sequence ID" value="OIP55723.1"/>
    <property type="molecule type" value="Genomic_DNA"/>
</dbReference>
<dbReference type="STRING" id="1805236.AUK13_02425"/>
<evidence type="ECO:0000313" key="19">
    <source>
        <dbReference type="Proteomes" id="UP000183922"/>
    </source>
</evidence>
<dbReference type="GO" id="GO:0004828">
    <property type="term" value="F:serine-tRNA ligase activity"/>
    <property type="evidence" value="ECO:0007669"/>
    <property type="project" value="UniProtKB-UniRule"/>
</dbReference>
<dbReference type="InterPro" id="IPR042103">
    <property type="entry name" value="SerRS_1_N_sf"/>
</dbReference>
<comment type="similarity">
    <text evidence="3">Belongs to the class-II aminoacyl-tRNA synthetase family. Type-1 seryl-tRNA synthetase subfamily.</text>
</comment>
<dbReference type="InterPro" id="IPR045864">
    <property type="entry name" value="aa-tRNA-synth_II/BPL/LPL"/>
</dbReference>
<dbReference type="PIRSF" id="PIRSF001529">
    <property type="entry name" value="Ser-tRNA-synth_IIa"/>
    <property type="match status" value="1"/>
</dbReference>
<evidence type="ECO:0000256" key="15">
    <source>
        <dbReference type="PIRSR" id="PIRSR001529-1"/>
    </source>
</evidence>
<keyword evidence="9" id="KW-0648">Protein biosynthesis</keyword>
<dbReference type="SUPFAM" id="SSF46589">
    <property type="entry name" value="tRNA-binding arm"/>
    <property type="match status" value="1"/>
</dbReference>
<protein>
    <recommendedName>
        <fullName evidence="11 14">Serine--tRNA ligase</fullName>
        <ecNumber evidence="4 14">6.1.1.11</ecNumber>
    </recommendedName>
</protein>
<dbReference type="PROSITE" id="PS50862">
    <property type="entry name" value="AA_TRNA_LIGASE_II"/>
    <property type="match status" value="1"/>
</dbReference>